<proteinExistence type="predicted"/>
<gene>
    <name evidence="2" type="ORF">EW142_11885</name>
</gene>
<sequence>MEQHKKYERGIERFVTTGFKVFFMILIVIVFTLLAGYVTMLLWNWLMPDIFGLTSIGYWQALGILVLAKLLFGLGNHSSKSSKSKAKRKEKMERFCKPKTPFSEWKHYDQFWKEEGEEAYRAYLNRIENQKEDGNT</sequence>
<evidence type="ECO:0000313" key="3">
    <source>
        <dbReference type="Proteomes" id="UP000291981"/>
    </source>
</evidence>
<feature type="transmembrane region" description="Helical" evidence="1">
    <location>
        <begin position="58"/>
        <end position="75"/>
    </location>
</feature>
<dbReference type="AlphaFoldDB" id="A0A4Q8QG85"/>
<name>A0A4Q8QG85_9FLAO</name>
<dbReference type="RefSeq" id="WP_130614115.1">
    <property type="nucleotide sequence ID" value="NZ_SGIU01000002.1"/>
</dbReference>
<keyword evidence="1" id="KW-0472">Membrane</keyword>
<keyword evidence="3" id="KW-1185">Reference proteome</keyword>
<evidence type="ECO:0000256" key="1">
    <source>
        <dbReference type="SAM" id="Phobius"/>
    </source>
</evidence>
<comment type="caution">
    <text evidence="2">The sequence shown here is derived from an EMBL/GenBank/DDBJ whole genome shotgun (WGS) entry which is preliminary data.</text>
</comment>
<dbReference type="Proteomes" id="UP000291981">
    <property type="component" value="Unassembled WGS sequence"/>
</dbReference>
<dbReference type="OrthoDB" id="1099872at2"/>
<reference evidence="2 3" key="1">
    <citation type="submission" date="2019-02" db="EMBL/GenBank/DDBJ databases">
        <title>Draft genome sequence of Muricauda sp. 176CP4-71.</title>
        <authorList>
            <person name="Park J.-S."/>
        </authorList>
    </citation>
    <scope>NUCLEOTIDE SEQUENCE [LARGE SCALE GENOMIC DNA]</scope>
    <source>
        <strain evidence="2 3">176CP4-71</strain>
    </source>
</reference>
<keyword evidence="1" id="KW-1133">Transmembrane helix</keyword>
<protein>
    <submittedName>
        <fullName evidence="2">Uncharacterized protein</fullName>
    </submittedName>
</protein>
<accession>A0A4Q8QG85</accession>
<keyword evidence="1" id="KW-0812">Transmembrane</keyword>
<dbReference type="EMBL" id="SGIU01000002">
    <property type="protein sequence ID" value="TAI47369.1"/>
    <property type="molecule type" value="Genomic_DNA"/>
</dbReference>
<organism evidence="2 3">
    <name type="scientific">Flagellimonas allohymeniacidonis</name>
    <dbReference type="NCBI Taxonomy" id="2517819"/>
    <lineage>
        <taxon>Bacteria</taxon>
        <taxon>Pseudomonadati</taxon>
        <taxon>Bacteroidota</taxon>
        <taxon>Flavobacteriia</taxon>
        <taxon>Flavobacteriales</taxon>
        <taxon>Flavobacteriaceae</taxon>
        <taxon>Flagellimonas</taxon>
    </lineage>
</organism>
<evidence type="ECO:0000313" key="2">
    <source>
        <dbReference type="EMBL" id="TAI47369.1"/>
    </source>
</evidence>
<feature type="transmembrane region" description="Helical" evidence="1">
    <location>
        <begin position="21"/>
        <end position="46"/>
    </location>
</feature>